<sequence length="83" mass="9492">MKNNCYIVIHDAKRLPGMLLYLTEIKKCLESWSIERFAGQIRLDVTVGKSSSFLSLNIVILELLAYSVTVNCWRILTTTLLMV</sequence>
<organism evidence="1 2">
    <name type="scientific">Melipona quadrifasciata</name>
    <dbReference type="NCBI Taxonomy" id="166423"/>
    <lineage>
        <taxon>Eukaryota</taxon>
        <taxon>Metazoa</taxon>
        <taxon>Ecdysozoa</taxon>
        <taxon>Arthropoda</taxon>
        <taxon>Hexapoda</taxon>
        <taxon>Insecta</taxon>
        <taxon>Pterygota</taxon>
        <taxon>Neoptera</taxon>
        <taxon>Endopterygota</taxon>
        <taxon>Hymenoptera</taxon>
        <taxon>Apocrita</taxon>
        <taxon>Aculeata</taxon>
        <taxon>Apoidea</taxon>
        <taxon>Anthophila</taxon>
        <taxon>Apidae</taxon>
        <taxon>Melipona</taxon>
    </lineage>
</organism>
<keyword evidence="2" id="KW-1185">Reference proteome</keyword>
<name>A0A0N1IT08_9HYME</name>
<dbReference type="Proteomes" id="UP000053105">
    <property type="component" value="Unassembled WGS sequence"/>
</dbReference>
<proteinExistence type="predicted"/>
<protein>
    <submittedName>
        <fullName evidence="1">Uncharacterized protein</fullName>
    </submittedName>
</protein>
<dbReference type="AlphaFoldDB" id="A0A0N1IT08"/>
<accession>A0A0N1IT08</accession>
<dbReference type="EMBL" id="KQ435944">
    <property type="protein sequence ID" value="KOX68224.1"/>
    <property type="molecule type" value="Genomic_DNA"/>
</dbReference>
<gene>
    <name evidence="1" type="ORF">WN51_06118</name>
</gene>
<evidence type="ECO:0000313" key="1">
    <source>
        <dbReference type="EMBL" id="KOX68224.1"/>
    </source>
</evidence>
<evidence type="ECO:0000313" key="2">
    <source>
        <dbReference type="Proteomes" id="UP000053105"/>
    </source>
</evidence>
<reference evidence="1 2" key="1">
    <citation type="submission" date="2015-07" db="EMBL/GenBank/DDBJ databases">
        <title>The genome of Melipona quadrifasciata.</title>
        <authorList>
            <person name="Pan H."/>
            <person name="Kapheim K."/>
        </authorList>
    </citation>
    <scope>NUCLEOTIDE SEQUENCE [LARGE SCALE GENOMIC DNA]</scope>
    <source>
        <strain evidence="1">0111107301</strain>
        <tissue evidence="1">Whole body</tissue>
    </source>
</reference>